<organism evidence="2 3">
    <name type="scientific">Septoria linicola</name>
    <dbReference type="NCBI Taxonomy" id="215465"/>
    <lineage>
        <taxon>Eukaryota</taxon>
        <taxon>Fungi</taxon>
        <taxon>Dikarya</taxon>
        <taxon>Ascomycota</taxon>
        <taxon>Pezizomycotina</taxon>
        <taxon>Dothideomycetes</taxon>
        <taxon>Dothideomycetidae</taxon>
        <taxon>Mycosphaerellales</taxon>
        <taxon>Mycosphaerellaceae</taxon>
        <taxon>Septoria</taxon>
    </lineage>
</organism>
<evidence type="ECO:0000256" key="1">
    <source>
        <dbReference type="SAM" id="Phobius"/>
    </source>
</evidence>
<feature type="transmembrane region" description="Helical" evidence="1">
    <location>
        <begin position="70"/>
        <end position="88"/>
    </location>
</feature>
<protein>
    <submittedName>
        <fullName evidence="2">Uncharacterized protein</fullName>
    </submittedName>
</protein>
<dbReference type="AlphaFoldDB" id="A0A9Q9B940"/>
<dbReference type="EMBL" id="CP099431">
    <property type="protein sequence ID" value="USW59638.1"/>
    <property type="molecule type" value="Genomic_DNA"/>
</dbReference>
<keyword evidence="1" id="KW-1133">Transmembrane helix</keyword>
<gene>
    <name evidence="2" type="ORF">Slin15195_G129570</name>
</gene>
<keyword evidence="1" id="KW-0812">Transmembrane</keyword>
<evidence type="ECO:0000313" key="2">
    <source>
        <dbReference type="EMBL" id="USW59638.1"/>
    </source>
</evidence>
<evidence type="ECO:0000313" key="3">
    <source>
        <dbReference type="Proteomes" id="UP001056384"/>
    </source>
</evidence>
<dbReference type="Proteomes" id="UP001056384">
    <property type="component" value="Chromosome 14"/>
</dbReference>
<reference evidence="2" key="1">
    <citation type="submission" date="2022-06" db="EMBL/GenBank/DDBJ databases">
        <title>Complete genome sequences of two strains of the flax pathogen Septoria linicola.</title>
        <authorList>
            <person name="Lapalu N."/>
            <person name="Simon A."/>
            <person name="Demenou B."/>
            <person name="Paumier D."/>
            <person name="Guillot M.-P."/>
            <person name="Gout L."/>
            <person name="Valade R."/>
        </authorList>
    </citation>
    <scope>NUCLEOTIDE SEQUENCE</scope>
    <source>
        <strain evidence="2">SE15195</strain>
    </source>
</reference>
<keyword evidence="3" id="KW-1185">Reference proteome</keyword>
<accession>A0A9Q9B940</accession>
<sequence>MALRAKLGPLHDFCGDPRTTVTIAFCAQLCFWNYGWRCMPPCIAGLIACWMLTAQWQQLRRWYGPHGSSWIIFLTILVMGSLSIWLPATVTQLPDLPELPHIGSHVQNLNVWLDRANTTEQADGLTSLIGSSITTWYATQNLTCKITGGGHENFIDRWRETEKNWTSRLTSHGDRAWLPAELTYDPDTYCPPWVERTIVADQLRPLFDAIQGYLHFADGGLWMRSDLLLTIDAQTRELDDDVESRLRQAVGYLNSTTSGIALYGRRAMRVFALVKRNIEMDGTHPIFSPAYTTAYLLYPAYQIVRWCCPQWGSADENFVDTMRFLETRVGEAQVIITSLEQAKDDEEDFRRGLRSRFGIIAKEAALLPSLPKNDQRQALSWVHALNTLHDTIFKVVLLERTRPGNYGRWLPQLGKMIRDLGPNARRLHFKIGEATGNFYRIVALNGTGREELSNQVAPDYQPLLIRGDAVESPTHTKLKAIVTKSQPRD</sequence>
<proteinExistence type="predicted"/>
<keyword evidence="1" id="KW-0472">Membrane</keyword>
<name>A0A9Q9B940_9PEZI</name>